<protein>
    <submittedName>
        <fullName evidence="2">Uncharacterized protein</fullName>
    </submittedName>
</protein>
<evidence type="ECO:0000313" key="2">
    <source>
        <dbReference type="EMBL" id="KAL0121908.1"/>
    </source>
</evidence>
<comment type="caution">
    <text evidence="2">The sequence shown here is derived from an EMBL/GenBank/DDBJ whole genome shotgun (WGS) entry which is preliminary data.</text>
</comment>
<dbReference type="AlphaFoldDB" id="A0AAW2G2Y2"/>
<organism evidence="2 3">
    <name type="scientific">Cardiocondyla obscurior</name>
    <dbReference type="NCBI Taxonomy" id="286306"/>
    <lineage>
        <taxon>Eukaryota</taxon>
        <taxon>Metazoa</taxon>
        <taxon>Ecdysozoa</taxon>
        <taxon>Arthropoda</taxon>
        <taxon>Hexapoda</taxon>
        <taxon>Insecta</taxon>
        <taxon>Pterygota</taxon>
        <taxon>Neoptera</taxon>
        <taxon>Endopterygota</taxon>
        <taxon>Hymenoptera</taxon>
        <taxon>Apocrita</taxon>
        <taxon>Aculeata</taxon>
        <taxon>Formicoidea</taxon>
        <taxon>Formicidae</taxon>
        <taxon>Myrmicinae</taxon>
        <taxon>Cardiocondyla</taxon>
    </lineage>
</organism>
<name>A0AAW2G2Y2_9HYME</name>
<proteinExistence type="predicted"/>
<dbReference type="Proteomes" id="UP001430953">
    <property type="component" value="Unassembled WGS sequence"/>
</dbReference>
<evidence type="ECO:0000313" key="3">
    <source>
        <dbReference type="Proteomes" id="UP001430953"/>
    </source>
</evidence>
<keyword evidence="3" id="KW-1185">Reference proteome</keyword>
<evidence type="ECO:0000256" key="1">
    <source>
        <dbReference type="SAM" id="MobiDB-lite"/>
    </source>
</evidence>
<accession>A0AAW2G2Y2</accession>
<dbReference type="EMBL" id="JADYXP020000006">
    <property type="protein sequence ID" value="KAL0121908.1"/>
    <property type="molecule type" value="Genomic_DNA"/>
</dbReference>
<sequence length="101" mass="11783">MSSLPNVPLCIRIERQKIVLVLKKKEQCELTFVALPWNGTRLISVCLCLCKPYECIVPECKCMRKVANETEGERKRAKERERKRKDESENENKNESKSEQA</sequence>
<gene>
    <name evidence="2" type="ORF">PUN28_007007</name>
</gene>
<reference evidence="2 3" key="1">
    <citation type="submission" date="2023-03" db="EMBL/GenBank/DDBJ databases">
        <title>High recombination rates correlate with genetic variation in Cardiocondyla obscurior ants.</title>
        <authorList>
            <person name="Errbii M."/>
        </authorList>
    </citation>
    <scope>NUCLEOTIDE SEQUENCE [LARGE SCALE GENOMIC DNA]</scope>
    <source>
        <strain evidence="2">Alpha-2009</strain>
        <tissue evidence="2">Whole body</tissue>
    </source>
</reference>
<feature type="region of interest" description="Disordered" evidence="1">
    <location>
        <begin position="68"/>
        <end position="101"/>
    </location>
</feature>